<dbReference type="Gene3D" id="1.10.8.10">
    <property type="entry name" value="DNA helicase RuvA subunit, C-terminal domain"/>
    <property type="match status" value="1"/>
</dbReference>
<evidence type="ECO:0000256" key="5">
    <source>
        <dbReference type="ARBA" id="ARBA00048391"/>
    </source>
</evidence>
<name>A0A165FV67_XYLHT</name>
<keyword evidence="3 7" id="KW-0808">Transferase</keyword>
<dbReference type="GeneID" id="28901364"/>
<reference evidence="7 8" key="1">
    <citation type="journal article" date="2016" name="Fungal Biol.">
        <title>The genome of Xylona heveae provides a window into fungal endophytism.</title>
        <authorList>
            <person name="Gazis R."/>
            <person name="Kuo A."/>
            <person name="Riley R."/>
            <person name="LaButti K."/>
            <person name="Lipzen A."/>
            <person name="Lin J."/>
            <person name="Amirebrahimi M."/>
            <person name="Hesse C.N."/>
            <person name="Spatafora J.W."/>
            <person name="Henrissat B."/>
            <person name="Hainaut M."/>
            <person name="Grigoriev I.V."/>
            <person name="Hibbett D.S."/>
        </authorList>
    </citation>
    <scope>NUCLEOTIDE SEQUENCE [LARGE SCALE GENOMIC DNA]</scope>
    <source>
        <strain evidence="7 8">TC161</strain>
    </source>
</reference>
<evidence type="ECO:0000259" key="6">
    <source>
        <dbReference type="Pfam" id="PF05175"/>
    </source>
</evidence>
<dbReference type="GO" id="GO:0003677">
    <property type="term" value="F:DNA binding"/>
    <property type="evidence" value="ECO:0007669"/>
    <property type="project" value="InterPro"/>
</dbReference>
<keyword evidence="2 7" id="KW-0489">Methyltransferase</keyword>
<dbReference type="Pfam" id="PF05175">
    <property type="entry name" value="MTS"/>
    <property type="match status" value="1"/>
</dbReference>
<dbReference type="PANTHER" id="PTHR18895">
    <property type="entry name" value="HEMK METHYLTRANSFERASE"/>
    <property type="match status" value="1"/>
</dbReference>
<comment type="catalytic activity">
    <reaction evidence="5">
        <text>L-glutaminyl-[peptide chain release factor] + S-adenosyl-L-methionine = N(5)-methyl-L-glutaminyl-[peptide chain release factor] + S-adenosyl-L-homocysteine + H(+)</text>
        <dbReference type="Rhea" id="RHEA:42896"/>
        <dbReference type="Rhea" id="RHEA-COMP:10271"/>
        <dbReference type="Rhea" id="RHEA-COMP:10272"/>
        <dbReference type="ChEBI" id="CHEBI:15378"/>
        <dbReference type="ChEBI" id="CHEBI:30011"/>
        <dbReference type="ChEBI" id="CHEBI:57856"/>
        <dbReference type="ChEBI" id="CHEBI:59789"/>
        <dbReference type="ChEBI" id="CHEBI:61891"/>
        <dbReference type="EC" id="2.1.1.297"/>
    </reaction>
</comment>
<keyword evidence="8" id="KW-1185">Reference proteome</keyword>
<dbReference type="NCBIfam" id="TIGR00536">
    <property type="entry name" value="hemK_fam"/>
    <property type="match status" value="1"/>
</dbReference>
<dbReference type="AlphaFoldDB" id="A0A165FV67"/>
<keyword evidence="4" id="KW-0949">S-adenosyl-L-methionine</keyword>
<dbReference type="Gene3D" id="3.40.50.150">
    <property type="entry name" value="Vaccinia Virus protein VP39"/>
    <property type="match status" value="1"/>
</dbReference>
<dbReference type="InterPro" id="IPR002052">
    <property type="entry name" value="DNA_methylase_N6_adenine_CS"/>
</dbReference>
<protein>
    <recommendedName>
        <fullName evidence="1">peptide chain release factor N(5)-glutamine methyltransferase</fullName>
        <ecNumber evidence="1">2.1.1.297</ecNumber>
    </recommendedName>
</protein>
<dbReference type="GO" id="GO:0005739">
    <property type="term" value="C:mitochondrion"/>
    <property type="evidence" value="ECO:0007669"/>
    <property type="project" value="TreeGrafter"/>
</dbReference>
<evidence type="ECO:0000256" key="4">
    <source>
        <dbReference type="ARBA" id="ARBA00022691"/>
    </source>
</evidence>
<evidence type="ECO:0000313" key="7">
    <source>
        <dbReference type="EMBL" id="KZF21417.1"/>
    </source>
</evidence>
<dbReference type="FunCoup" id="A0A165FV67">
    <property type="interactions" value="74"/>
</dbReference>
<dbReference type="InterPro" id="IPR050320">
    <property type="entry name" value="N5-glutamine_MTase"/>
</dbReference>
<accession>A0A165FV67</accession>
<dbReference type="PROSITE" id="PS00092">
    <property type="entry name" value="N6_MTASE"/>
    <property type="match status" value="1"/>
</dbReference>
<gene>
    <name evidence="7" type="ORF">L228DRAFT_284458</name>
</gene>
<dbReference type="RefSeq" id="XP_018186972.1">
    <property type="nucleotide sequence ID" value="XM_018336227.1"/>
</dbReference>
<evidence type="ECO:0000256" key="3">
    <source>
        <dbReference type="ARBA" id="ARBA00022679"/>
    </source>
</evidence>
<dbReference type="InterPro" id="IPR007848">
    <property type="entry name" value="Small_mtfrase_dom"/>
</dbReference>
<dbReference type="STRING" id="1328760.A0A165FV67"/>
<dbReference type="PANTHER" id="PTHR18895:SF74">
    <property type="entry name" value="MTRF1L RELEASE FACTOR GLUTAMINE METHYLTRANSFERASE"/>
    <property type="match status" value="1"/>
</dbReference>
<dbReference type="GO" id="GO:0009307">
    <property type="term" value="P:DNA restriction-modification system"/>
    <property type="evidence" value="ECO:0007669"/>
    <property type="project" value="UniProtKB-KW"/>
</dbReference>
<dbReference type="CDD" id="cd02440">
    <property type="entry name" value="AdoMet_MTases"/>
    <property type="match status" value="1"/>
</dbReference>
<evidence type="ECO:0000313" key="8">
    <source>
        <dbReference type="Proteomes" id="UP000076632"/>
    </source>
</evidence>
<feature type="domain" description="Methyltransferase small" evidence="6">
    <location>
        <begin position="118"/>
        <end position="227"/>
    </location>
</feature>
<dbReference type="EMBL" id="KV407461">
    <property type="protein sequence ID" value="KZF21417.1"/>
    <property type="molecule type" value="Genomic_DNA"/>
</dbReference>
<dbReference type="GO" id="GO:0008170">
    <property type="term" value="F:N-methyltransferase activity"/>
    <property type="evidence" value="ECO:0007669"/>
    <property type="project" value="InterPro"/>
</dbReference>
<dbReference type="OMA" id="MPRIPYS"/>
<evidence type="ECO:0000256" key="2">
    <source>
        <dbReference type="ARBA" id="ARBA00022603"/>
    </source>
</evidence>
<dbReference type="InterPro" id="IPR004556">
    <property type="entry name" value="HemK-like"/>
</dbReference>
<evidence type="ECO:0000256" key="1">
    <source>
        <dbReference type="ARBA" id="ARBA00012771"/>
    </source>
</evidence>
<sequence>MPRLSPRLLLHARKLDPLLCLLIRPCRDIASARNELRWLKEHAIATVRSDGIERTAVGWRTLLSRYCEERARGKPLQYILGNQPFGEVEILCRPGVLIPRHETEACVMHLANNVLEKENADREIKILDLCTGTGCIPLLMHSMLSKKFLQLKIFGVDISAKAIRLSNDNLEWNIRQGYLDPVAREQIRFIEADVFAESFYERLKAEAESATNSWDFIISNPPYISPKGFDRDTSASVRNYEPRLALVPERSIRRSTEQGNEDDLVGDLFYPRLYEIADKVHARGVLFEVGDLDQASRAARVACESPAWTRVEIWKDFPDLDLDIIDQSTPMLNVAGTQIVLRGQGNGRAVYCRR</sequence>
<dbReference type="InParanoid" id="A0A165FV67"/>
<dbReference type="Proteomes" id="UP000076632">
    <property type="component" value="Unassembled WGS sequence"/>
</dbReference>
<dbReference type="GO" id="GO:0032259">
    <property type="term" value="P:methylation"/>
    <property type="evidence" value="ECO:0007669"/>
    <property type="project" value="UniProtKB-KW"/>
</dbReference>
<dbReference type="SUPFAM" id="SSF53335">
    <property type="entry name" value="S-adenosyl-L-methionine-dependent methyltransferases"/>
    <property type="match status" value="1"/>
</dbReference>
<proteinExistence type="predicted"/>
<dbReference type="GO" id="GO:0008276">
    <property type="term" value="F:protein methyltransferase activity"/>
    <property type="evidence" value="ECO:0007669"/>
    <property type="project" value="InterPro"/>
</dbReference>
<dbReference type="InterPro" id="IPR029063">
    <property type="entry name" value="SAM-dependent_MTases_sf"/>
</dbReference>
<dbReference type="EC" id="2.1.1.297" evidence="1"/>
<organism evidence="7 8">
    <name type="scientific">Xylona heveae (strain CBS 132557 / TC161)</name>
    <dbReference type="NCBI Taxonomy" id="1328760"/>
    <lineage>
        <taxon>Eukaryota</taxon>
        <taxon>Fungi</taxon>
        <taxon>Dikarya</taxon>
        <taxon>Ascomycota</taxon>
        <taxon>Pezizomycotina</taxon>
        <taxon>Xylonomycetes</taxon>
        <taxon>Xylonales</taxon>
        <taxon>Xylonaceae</taxon>
        <taxon>Xylona</taxon>
    </lineage>
</organism>
<dbReference type="OrthoDB" id="269872at2759"/>